<evidence type="ECO:0000313" key="5">
    <source>
        <dbReference type="Proteomes" id="UP000294498"/>
    </source>
</evidence>
<dbReference type="Pfam" id="PF07661">
    <property type="entry name" value="MORN_2"/>
    <property type="match status" value="8"/>
</dbReference>
<dbReference type="Pfam" id="PF13432">
    <property type="entry name" value="TPR_16"/>
    <property type="match status" value="1"/>
</dbReference>
<feature type="region of interest" description="Disordered" evidence="2">
    <location>
        <begin position="22"/>
        <end position="48"/>
    </location>
</feature>
<dbReference type="Gene3D" id="3.90.930.1">
    <property type="match status" value="4"/>
</dbReference>
<keyword evidence="1" id="KW-0802">TPR repeat</keyword>
<dbReference type="SMART" id="SM00028">
    <property type="entry name" value="TPR"/>
    <property type="match status" value="2"/>
</dbReference>
<sequence>MRPTLCILLALAIGAGAYGQTPGGGQNPGNGQKPGELPNSGNLLENGRKLHDDGQYKQAIALYQTVSPNDTNYSQVLHELSMSAYADSDFEAAKGYAEKGLAWFPDQASDWYALRAEALDELGQKDSALADYDRAIERSPYNYEAYFNRGVCLYHLQRMTEATRDFERCVLIQPEMASAHYFLGLTAIQDGNVVPCMLSFMTYLALKPQGRYARTVVALMTSLSNVTDEVAGLAAKRQETGFAEETEIFLSKAALDKKYVLHCDLEDPIVRQMQALLEKTAYRPEDTGFWMQYYVPYFKKVYDDGQFNALVYDMFSGFNIKEVTEWLKHHNDEIKAFAQASEAYFQKIVSTEQLIPANRDTVTRKCLLYDNRIEGLGNYTGFGQDVTLGAGPWVFFYNTGAVKSTGALDDHTQRTGEWRFYHPNGLLKEVSHYQAGKLEDTTHAWFDNGMLNQVVPWVDDHIQGHFRSWYYNGLPHMVSEYEGGKRTGPSIEYTSNGFLLSRFTMKDGEPDGLCTTYFINGQTSMEEPYVNGKLQGRRLKYNAYGTLTEDASFDKGEANGPWKTFYPSGHVHETYTYEHGDLEGVYTEYYDNGKVRQTQPYTKGKADGKESDYTEGGLLFEEDTYEKGKIRAVQFYGPDGKPTQSGAIRASGGTLTYYDSLGTRISEGAYSFKGDKEGVYTYFYPTGEVSGRSVYKAGALDGPRVNYYRDGRLEDSIQYAEGQEQGYYAYYYENGRVRQEGWYDAGERTGPYREYDAFGHLTSESFFVNGEQNGLATNYAPNGRKTIEFRYRTGWPVHITEWDTAGGLLQDKDIPPGETAFHTWFAPGKEASEGHYRNYHPDGAFQFFYPDHKLLTRRFYRQGLADSTYIEYYHDGGKEMEGTYRLGSRVGLWKEYYPDGTLRTSYTCKDDNMDGKHLIYNEDGTLLREENYEDGTLEGPMQHYGDSNRVSYTYFYHHGNLYGYGYAGRFFPLPGGTGTVKAFYPNGQKSAELTVVDGEVDGVRTLWFSNGQLDFTGLKKMGKDQGLQKGYYPNGHIKSEEENYYDNLHGRCRYYYPTGVLYREEYYYNGDLEGVSVMYDPKGNLKQTTVYYYGVLQAIY</sequence>
<proteinExistence type="predicted"/>
<dbReference type="OrthoDB" id="7342920at2"/>
<feature type="repeat" description="TPR" evidence="1">
    <location>
        <begin position="109"/>
        <end position="142"/>
    </location>
</feature>
<comment type="caution">
    <text evidence="4">The sequence shown here is derived from an EMBL/GenBank/DDBJ whole genome shotgun (WGS) entry which is preliminary data.</text>
</comment>
<evidence type="ECO:0000256" key="3">
    <source>
        <dbReference type="SAM" id="SignalP"/>
    </source>
</evidence>
<dbReference type="Gene3D" id="2.20.110.10">
    <property type="entry name" value="Histone H3 K4-specific methyltransferase SET7/9 N-terminal domain"/>
    <property type="match status" value="3"/>
</dbReference>
<dbReference type="PROSITE" id="PS50005">
    <property type="entry name" value="TPR"/>
    <property type="match status" value="2"/>
</dbReference>
<dbReference type="AlphaFoldDB" id="A0A4R8DWY3"/>
<dbReference type="PANTHER" id="PTHR33706:SF1">
    <property type="entry name" value="TPR REPEAT PROTEIN"/>
    <property type="match status" value="1"/>
</dbReference>
<evidence type="ECO:0000313" key="4">
    <source>
        <dbReference type="EMBL" id="TDX01721.1"/>
    </source>
</evidence>
<name>A0A4R8DWY3_9BACT</name>
<dbReference type="Gene3D" id="1.25.40.10">
    <property type="entry name" value="Tetratricopeptide repeat domain"/>
    <property type="match status" value="1"/>
</dbReference>
<feature type="repeat" description="TPR" evidence="1">
    <location>
        <begin position="143"/>
        <end position="176"/>
    </location>
</feature>
<gene>
    <name evidence="4" type="ORF">EDB95_2763</name>
</gene>
<dbReference type="InterPro" id="IPR019734">
    <property type="entry name" value="TPR_rpt"/>
</dbReference>
<dbReference type="EMBL" id="SODV01000001">
    <property type="protein sequence ID" value="TDX01721.1"/>
    <property type="molecule type" value="Genomic_DNA"/>
</dbReference>
<evidence type="ECO:0000256" key="1">
    <source>
        <dbReference type="PROSITE-ProRule" id="PRU00339"/>
    </source>
</evidence>
<organism evidence="4 5">
    <name type="scientific">Dinghuibacter silviterrae</name>
    <dbReference type="NCBI Taxonomy" id="1539049"/>
    <lineage>
        <taxon>Bacteria</taxon>
        <taxon>Pseudomonadati</taxon>
        <taxon>Bacteroidota</taxon>
        <taxon>Chitinophagia</taxon>
        <taxon>Chitinophagales</taxon>
        <taxon>Chitinophagaceae</taxon>
        <taxon>Dinghuibacter</taxon>
    </lineage>
</organism>
<reference evidence="4 5" key="1">
    <citation type="submission" date="2019-03" db="EMBL/GenBank/DDBJ databases">
        <title>Genomic Encyclopedia of Type Strains, Phase IV (KMG-IV): sequencing the most valuable type-strain genomes for metagenomic binning, comparative biology and taxonomic classification.</title>
        <authorList>
            <person name="Goeker M."/>
        </authorList>
    </citation>
    <scope>NUCLEOTIDE SEQUENCE [LARGE SCALE GENOMIC DNA]</scope>
    <source>
        <strain evidence="4 5">DSM 100059</strain>
    </source>
</reference>
<dbReference type="InterPro" id="IPR011652">
    <property type="entry name" value="MORN_2"/>
</dbReference>
<accession>A0A4R8DWY3</accession>
<dbReference type="InterPro" id="IPR011990">
    <property type="entry name" value="TPR-like_helical_dom_sf"/>
</dbReference>
<protein>
    <submittedName>
        <fullName evidence="4">Antitoxin component YwqK of YwqJK toxin-antitoxin module</fullName>
    </submittedName>
</protein>
<feature type="chain" id="PRO_5020353675" evidence="3">
    <location>
        <begin position="20"/>
        <end position="1100"/>
    </location>
</feature>
<feature type="signal peptide" evidence="3">
    <location>
        <begin position="1"/>
        <end position="19"/>
    </location>
</feature>
<dbReference type="SUPFAM" id="SSF82185">
    <property type="entry name" value="Histone H3 K4-specific methyltransferase SET7/9 N-terminal domain"/>
    <property type="match status" value="6"/>
</dbReference>
<dbReference type="Proteomes" id="UP000294498">
    <property type="component" value="Unassembled WGS sequence"/>
</dbReference>
<evidence type="ECO:0000256" key="2">
    <source>
        <dbReference type="SAM" id="MobiDB-lite"/>
    </source>
</evidence>
<dbReference type="PANTHER" id="PTHR33706">
    <property type="entry name" value="MORN VARIANT REPEAT PROTEIN"/>
    <property type="match status" value="1"/>
</dbReference>
<dbReference type="RefSeq" id="WP_133994361.1">
    <property type="nucleotide sequence ID" value="NZ_SODV01000001.1"/>
</dbReference>
<keyword evidence="5" id="KW-1185">Reference proteome</keyword>
<dbReference type="SUPFAM" id="SSF48452">
    <property type="entry name" value="TPR-like"/>
    <property type="match status" value="1"/>
</dbReference>
<keyword evidence="3" id="KW-0732">Signal</keyword>